<evidence type="ECO:0000256" key="1">
    <source>
        <dbReference type="SAM" id="MobiDB-lite"/>
    </source>
</evidence>
<dbReference type="PANTHER" id="PTHR24559">
    <property type="entry name" value="TRANSPOSON TY3-I GAG-POL POLYPROTEIN"/>
    <property type="match status" value="1"/>
</dbReference>
<proteinExistence type="predicted"/>
<accession>A0A443Q9T0</accession>
<feature type="non-terminal residue" evidence="2">
    <location>
        <position position="1"/>
    </location>
</feature>
<feature type="compositionally biased region" description="Basic and acidic residues" evidence="1">
    <location>
        <begin position="12"/>
        <end position="21"/>
    </location>
</feature>
<dbReference type="InterPro" id="IPR043128">
    <property type="entry name" value="Rev_trsase/Diguanyl_cyclase"/>
</dbReference>
<name>A0A443Q9T0_9ACAR</name>
<dbReference type="GO" id="GO:0071897">
    <property type="term" value="P:DNA biosynthetic process"/>
    <property type="evidence" value="ECO:0007669"/>
    <property type="project" value="UniProtKB-ARBA"/>
</dbReference>
<feature type="non-terminal residue" evidence="2">
    <location>
        <position position="162"/>
    </location>
</feature>
<sequence>EVTIINPNPETNSKENERSEIRQSSAPNPIENSTKNPSENSTANPSESSTANPRRFSNRLKDRAPINYEKDVHPLPRIDDTLDRLGGSKIFSTLDLTSGYFQLEIAETDKEKTAFVTPDGHYEFNVLVDDAPECEVEIPSLIIADEELRAEQEKDSYLSQII</sequence>
<dbReference type="SUPFAM" id="SSF56672">
    <property type="entry name" value="DNA/RNA polymerases"/>
    <property type="match status" value="1"/>
</dbReference>
<protein>
    <submittedName>
        <fullName evidence="2">Gag-pol polyprotein-like protein</fullName>
    </submittedName>
</protein>
<dbReference type="STRING" id="1965070.A0A443Q9T0"/>
<feature type="region of interest" description="Disordered" evidence="1">
    <location>
        <begin position="1"/>
        <end position="71"/>
    </location>
</feature>
<dbReference type="Gene3D" id="3.30.70.270">
    <property type="match status" value="1"/>
</dbReference>
<dbReference type="AlphaFoldDB" id="A0A443Q9T0"/>
<dbReference type="OrthoDB" id="420169at2759"/>
<organism evidence="2 3">
    <name type="scientific">Dinothrombium tinctorium</name>
    <dbReference type="NCBI Taxonomy" id="1965070"/>
    <lineage>
        <taxon>Eukaryota</taxon>
        <taxon>Metazoa</taxon>
        <taxon>Ecdysozoa</taxon>
        <taxon>Arthropoda</taxon>
        <taxon>Chelicerata</taxon>
        <taxon>Arachnida</taxon>
        <taxon>Acari</taxon>
        <taxon>Acariformes</taxon>
        <taxon>Trombidiformes</taxon>
        <taxon>Prostigmata</taxon>
        <taxon>Anystina</taxon>
        <taxon>Parasitengona</taxon>
        <taxon>Trombidioidea</taxon>
        <taxon>Trombidiidae</taxon>
        <taxon>Dinothrombium</taxon>
    </lineage>
</organism>
<gene>
    <name evidence="2" type="ORF">B4U79_11445</name>
</gene>
<dbReference type="PANTHER" id="PTHR24559:SF444">
    <property type="entry name" value="REVERSE TRANSCRIPTASE DOMAIN-CONTAINING PROTEIN"/>
    <property type="match status" value="1"/>
</dbReference>
<keyword evidence="3" id="KW-1185">Reference proteome</keyword>
<feature type="compositionally biased region" description="Polar residues" evidence="1">
    <location>
        <begin position="1"/>
        <end position="11"/>
    </location>
</feature>
<evidence type="ECO:0000313" key="3">
    <source>
        <dbReference type="Proteomes" id="UP000285301"/>
    </source>
</evidence>
<dbReference type="InterPro" id="IPR053134">
    <property type="entry name" value="RNA-dir_DNA_polymerase"/>
</dbReference>
<dbReference type="CDD" id="cd01647">
    <property type="entry name" value="RT_LTR"/>
    <property type="match status" value="1"/>
</dbReference>
<dbReference type="Proteomes" id="UP000285301">
    <property type="component" value="Unassembled WGS sequence"/>
</dbReference>
<reference evidence="2 3" key="1">
    <citation type="journal article" date="2018" name="Gigascience">
        <title>Genomes of trombidid mites reveal novel predicted allergens and laterally-transferred genes associated with secondary metabolism.</title>
        <authorList>
            <person name="Dong X."/>
            <person name="Chaisiri K."/>
            <person name="Xia D."/>
            <person name="Armstrong S.D."/>
            <person name="Fang Y."/>
            <person name="Donnelly M.J."/>
            <person name="Kadowaki T."/>
            <person name="McGarry J.W."/>
            <person name="Darby A.C."/>
            <person name="Makepeace B.L."/>
        </authorList>
    </citation>
    <scope>NUCLEOTIDE SEQUENCE [LARGE SCALE GENOMIC DNA]</scope>
    <source>
        <strain evidence="2">UoL-WK</strain>
    </source>
</reference>
<feature type="compositionally biased region" description="Polar residues" evidence="1">
    <location>
        <begin position="22"/>
        <end position="52"/>
    </location>
</feature>
<evidence type="ECO:0000313" key="2">
    <source>
        <dbReference type="EMBL" id="RWR99784.1"/>
    </source>
</evidence>
<comment type="caution">
    <text evidence="2">The sequence shown here is derived from an EMBL/GenBank/DDBJ whole genome shotgun (WGS) entry which is preliminary data.</text>
</comment>
<dbReference type="EMBL" id="NCKU01013570">
    <property type="protein sequence ID" value="RWR99784.1"/>
    <property type="molecule type" value="Genomic_DNA"/>
</dbReference>
<dbReference type="InterPro" id="IPR043502">
    <property type="entry name" value="DNA/RNA_pol_sf"/>
</dbReference>
<dbReference type="Gene3D" id="3.10.10.10">
    <property type="entry name" value="HIV Type 1 Reverse Transcriptase, subunit A, domain 1"/>
    <property type="match status" value="1"/>
</dbReference>
<feature type="compositionally biased region" description="Basic and acidic residues" evidence="1">
    <location>
        <begin position="59"/>
        <end position="71"/>
    </location>
</feature>